<reference evidence="1 2" key="1">
    <citation type="journal article" date="2024" name="Proc. Natl. Acad. Sci. U.S.A.">
        <title>The genetic regulatory architecture and epigenomic basis for age-related changes in rattlesnake venom.</title>
        <authorList>
            <person name="Hogan M.P."/>
            <person name="Holding M.L."/>
            <person name="Nystrom G.S."/>
            <person name="Colston T.J."/>
            <person name="Bartlett D.A."/>
            <person name="Mason A.J."/>
            <person name="Ellsworth S.A."/>
            <person name="Rautsaw R.M."/>
            <person name="Lawrence K.C."/>
            <person name="Strickland J.L."/>
            <person name="He B."/>
            <person name="Fraser P."/>
            <person name="Margres M.J."/>
            <person name="Gilbert D.M."/>
            <person name="Gibbs H.L."/>
            <person name="Parkinson C.L."/>
            <person name="Rokyta D.R."/>
        </authorList>
    </citation>
    <scope>NUCLEOTIDE SEQUENCE [LARGE SCALE GENOMIC DNA]</scope>
    <source>
        <strain evidence="1">DRR0105</strain>
    </source>
</reference>
<dbReference type="Proteomes" id="UP001474421">
    <property type="component" value="Unassembled WGS sequence"/>
</dbReference>
<dbReference type="EMBL" id="JAOTOJ010000012">
    <property type="protein sequence ID" value="KAK9393831.1"/>
    <property type="molecule type" value="Genomic_DNA"/>
</dbReference>
<dbReference type="AlphaFoldDB" id="A0AAW1AWF2"/>
<comment type="caution">
    <text evidence="1">The sequence shown here is derived from an EMBL/GenBank/DDBJ whole genome shotgun (WGS) entry which is preliminary data.</text>
</comment>
<gene>
    <name evidence="1" type="ORF">NXF25_015494</name>
</gene>
<feature type="non-terminal residue" evidence="1">
    <location>
        <position position="55"/>
    </location>
</feature>
<proteinExistence type="predicted"/>
<accession>A0AAW1AWF2</accession>
<sequence length="55" mass="6278">MREAIKQRGAMILDKTQETGKTMTGGPGPAWEQKWINYINVVNYIKPWRAAGKPF</sequence>
<protein>
    <submittedName>
        <fullName evidence="1">Uncharacterized protein</fullName>
    </submittedName>
</protein>
<name>A0AAW1AWF2_CROAD</name>
<evidence type="ECO:0000313" key="2">
    <source>
        <dbReference type="Proteomes" id="UP001474421"/>
    </source>
</evidence>
<evidence type="ECO:0000313" key="1">
    <source>
        <dbReference type="EMBL" id="KAK9393831.1"/>
    </source>
</evidence>
<organism evidence="1 2">
    <name type="scientific">Crotalus adamanteus</name>
    <name type="common">Eastern diamondback rattlesnake</name>
    <dbReference type="NCBI Taxonomy" id="8729"/>
    <lineage>
        <taxon>Eukaryota</taxon>
        <taxon>Metazoa</taxon>
        <taxon>Chordata</taxon>
        <taxon>Craniata</taxon>
        <taxon>Vertebrata</taxon>
        <taxon>Euteleostomi</taxon>
        <taxon>Lepidosauria</taxon>
        <taxon>Squamata</taxon>
        <taxon>Bifurcata</taxon>
        <taxon>Unidentata</taxon>
        <taxon>Episquamata</taxon>
        <taxon>Toxicofera</taxon>
        <taxon>Serpentes</taxon>
        <taxon>Colubroidea</taxon>
        <taxon>Viperidae</taxon>
        <taxon>Crotalinae</taxon>
        <taxon>Crotalus</taxon>
    </lineage>
</organism>
<keyword evidence="2" id="KW-1185">Reference proteome</keyword>